<proteinExistence type="predicted"/>
<accession>A0A9K3PZS8</accession>
<dbReference type="Proteomes" id="UP000693970">
    <property type="component" value="Unassembled WGS sequence"/>
</dbReference>
<keyword evidence="3" id="KW-1185">Reference proteome</keyword>
<dbReference type="InterPro" id="IPR001478">
    <property type="entry name" value="PDZ"/>
</dbReference>
<dbReference type="CDD" id="cd00136">
    <property type="entry name" value="PDZ_canonical"/>
    <property type="match status" value="1"/>
</dbReference>
<evidence type="ECO:0000313" key="3">
    <source>
        <dbReference type="Proteomes" id="UP000693970"/>
    </source>
</evidence>
<evidence type="ECO:0000259" key="1">
    <source>
        <dbReference type="PROSITE" id="PS50106"/>
    </source>
</evidence>
<evidence type="ECO:0000313" key="2">
    <source>
        <dbReference type="EMBL" id="KAG7366102.1"/>
    </source>
</evidence>
<comment type="caution">
    <text evidence="2">The sequence shown here is derived from an EMBL/GenBank/DDBJ whole genome shotgun (WGS) entry which is preliminary data.</text>
</comment>
<dbReference type="PROSITE" id="PS50106">
    <property type="entry name" value="PDZ"/>
    <property type="match status" value="1"/>
</dbReference>
<name>A0A9K3PZS8_9STRA</name>
<dbReference type="OrthoDB" id="2157866at2759"/>
<feature type="domain" description="PDZ" evidence="1">
    <location>
        <begin position="22"/>
        <end position="77"/>
    </location>
</feature>
<dbReference type="SMART" id="SM00228">
    <property type="entry name" value="PDZ"/>
    <property type="match status" value="1"/>
</dbReference>
<gene>
    <name evidence="2" type="ORF">IV203_028772</name>
</gene>
<protein>
    <submittedName>
        <fullName evidence="2">PDZ domain containing protein</fullName>
    </submittedName>
</protein>
<dbReference type="Pfam" id="PF00595">
    <property type="entry name" value="PDZ"/>
    <property type="match status" value="1"/>
</dbReference>
<reference evidence="2" key="2">
    <citation type="submission" date="2021-04" db="EMBL/GenBank/DDBJ databases">
        <authorList>
            <person name="Podell S."/>
        </authorList>
    </citation>
    <scope>NUCLEOTIDE SEQUENCE</scope>
    <source>
        <strain evidence="2">Hildebrandi</strain>
    </source>
</reference>
<reference evidence="2" key="1">
    <citation type="journal article" date="2021" name="Sci. Rep.">
        <title>Diploid genomic architecture of Nitzschia inconspicua, an elite biomass production diatom.</title>
        <authorList>
            <person name="Oliver A."/>
            <person name="Podell S."/>
            <person name="Pinowska A."/>
            <person name="Traller J.C."/>
            <person name="Smith S.R."/>
            <person name="McClure R."/>
            <person name="Beliaev A."/>
            <person name="Bohutskyi P."/>
            <person name="Hill E.A."/>
            <person name="Rabines A."/>
            <person name="Zheng H."/>
            <person name="Allen L.Z."/>
            <person name="Kuo A."/>
            <person name="Grigoriev I.V."/>
            <person name="Allen A.E."/>
            <person name="Hazlebeck D."/>
            <person name="Allen E.E."/>
        </authorList>
    </citation>
    <scope>NUCLEOTIDE SEQUENCE</scope>
    <source>
        <strain evidence="2">Hildebrandi</strain>
    </source>
</reference>
<dbReference type="AlphaFoldDB" id="A0A9K3PZS8"/>
<sequence>MISSGFSFNDGEQILVSIQKPFGLVLEQDDQDGVIFVAEVDPLESGAKAGVQVGDILVSVQNASTASVQLEEVLEFIVTRCPRVVNLRFQRATPPVSSAITLYVLISTVVSAQHCEPPHTFIPPAASPSIRLATEVIPPISGSPNQGLFTYSNLPTQLKP</sequence>
<organism evidence="2 3">
    <name type="scientific">Nitzschia inconspicua</name>
    <dbReference type="NCBI Taxonomy" id="303405"/>
    <lineage>
        <taxon>Eukaryota</taxon>
        <taxon>Sar</taxon>
        <taxon>Stramenopiles</taxon>
        <taxon>Ochrophyta</taxon>
        <taxon>Bacillariophyta</taxon>
        <taxon>Bacillariophyceae</taxon>
        <taxon>Bacillariophycidae</taxon>
        <taxon>Bacillariales</taxon>
        <taxon>Bacillariaceae</taxon>
        <taxon>Nitzschia</taxon>
    </lineage>
</organism>
<dbReference type="EMBL" id="JAGRRH010000007">
    <property type="protein sequence ID" value="KAG7366102.1"/>
    <property type="molecule type" value="Genomic_DNA"/>
</dbReference>